<organism evidence="1 2">
    <name type="scientific">Neisseria sicca ATCC 29256</name>
    <dbReference type="NCBI Taxonomy" id="547045"/>
    <lineage>
        <taxon>Bacteria</taxon>
        <taxon>Pseudomonadati</taxon>
        <taxon>Pseudomonadota</taxon>
        <taxon>Betaproteobacteria</taxon>
        <taxon>Neisseriales</taxon>
        <taxon>Neisseriaceae</taxon>
        <taxon>Neisseria</taxon>
    </lineage>
</organism>
<protein>
    <submittedName>
        <fullName evidence="1">Uncharacterized protein</fullName>
    </submittedName>
</protein>
<gene>
    <name evidence="1" type="ORF">NEISICOT_00440</name>
</gene>
<keyword evidence="2" id="KW-1185">Reference proteome</keyword>
<dbReference type="EMBL" id="ACKO02000002">
    <property type="protein sequence ID" value="EET45733.1"/>
    <property type="molecule type" value="Genomic_DNA"/>
</dbReference>
<dbReference type="Proteomes" id="UP000005365">
    <property type="component" value="Unassembled WGS sequence"/>
</dbReference>
<comment type="caution">
    <text evidence="1">The sequence shown here is derived from an EMBL/GenBank/DDBJ whole genome shotgun (WGS) entry which is preliminary data.</text>
</comment>
<name>C6M1Q5_NEISI</name>
<accession>C6M1Q5</accession>
<reference evidence="1" key="1">
    <citation type="submission" date="2009-07" db="EMBL/GenBank/DDBJ databases">
        <authorList>
            <person name="Weinstock G."/>
            <person name="Sodergren E."/>
            <person name="Clifton S."/>
            <person name="Fulton L."/>
            <person name="Fulton B."/>
            <person name="Courtney L."/>
            <person name="Fronick C."/>
            <person name="Harrison M."/>
            <person name="Strong C."/>
            <person name="Farmer C."/>
            <person name="Delahaunty K."/>
            <person name="Markovic C."/>
            <person name="Hall O."/>
            <person name="Minx P."/>
            <person name="Tomlinson C."/>
            <person name="Mitreva M."/>
            <person name="Nelson J."/>
            <person name="Hou S."/>
            <person name="Wollam A."/>
            <person name="Pepin K.H."/>
            <person name="Johnson M."/>
            <person name="Bhonagiri V."/>
            <person name="Nash W.E."/>
            <person name="Warren W."/>
            <person name="Chinwalla A."/>
            <person name="Mardis E.R."/>
            <person name="Wilson R.K."/>
        </authorList>
    </citation>
    <scope>NUCLEOTIDE SEQUENCE [LARGE SCALE GENOMIC DNA]</scope>
    <source>
        <strain evidence="1">ATCC 29256</strain>
    </source>
</reference>
<proteinExistence type="predicted"/>
<sequence>MKLGRIRADLKAWQTRFKPSNKLEAIRNDCVGVNIFCLFSEQNMTYANICYYNPLHWREHENDVC</sequence>
<evidence type="ECO:0000313" key="1">
    <source>
        <dbReference type="EMBL" id="EET45733.1"/>
    </source>
</evidence>
<dbReference type="AlphaFoldDB" id="C6M1Q5"/>
<evidence type="ECO:0000313" key="2">
    <source>
        <dbReference type="Proteomes" id="UP000005365"/>
    </source>
</evidence>